<dbReference type="Pfam" id="PF01738">
    <property type="entry name" value="DLH"/>
    <property type="match status" value="1"/>
</dbReference>
<dbReference type="InterPro" id="IPR029058">
    <property type="entry name" value="AB_hydrolase_fold"/>
</dbReference>
<dbReference type="Proteomes" id="UP001060504">
    <property type="component" value="Unassembled WGS sequence"/>
</dbReference>
<accession>A0ABQ4VDA6</accession>
<dbReference type="SUPFAM" id="SSF53474">
    <property type="entry name" value="alpha/beta-Hydrolases"/>
    <property type="match status" value="1"/>
</dbReference>
<evidence type="ECO:0000313" key="3">
    <source>
        <dbReference type="Proteomes" id="UP001060504"/>
    </source>
</evidence>
<comment type="caution">
    <text evidence="2">The sequence shown here is derived from an EMBL/GenBank/DDBJ whole genome shotgun (WGS) entry which is preliminary data.</text>
</comment>
<dbReference type="Gene3D" id="3.40.50.1820">
    <property type="entry name" value="alpha/beta hydrolase"/>
    <property type="match status" value="1"/>
</dbReference>
<name>A0ABQ4VDA6_9MYCO</name>
<evidence type="ECO:0000259" key="1">
    <source>
        <dbReference type="Pfam" id="PF01738"/>
    </source>
</evidence>
<dbReference type="InterPro" id="IPR002925">
    <property type="entry name" value="Dienelactn_hydro"/>
</dbReference>
<reference evidence="2 3" key="1">
    <citation type="submission" date="2021-08" db="EMBL/GenBank/DDBJ databases">
        <title>Draft genome sequence of Mycolicibacterium sp. NGTWS1702 strain.</title>
        <authorList>
            <person name="Matsumoto M."/>
            <person name="Tang B.C.C."/>
            <person name="Machida Y."/>
            <person name="Matoyama H."/>
            <person name="Kishihara T."/>
            <person name="Sato S."/>
            <person name="Kondo I."/>
            <person name="Sano M."/>
            <person name="Kato G."/>
        </authorList>
    </citation>
    <scope>NUCLEOTIDE SEQUENCE [LARGE SCALE GENOMIC DNA]</scope>
    <source>
        <strain evidence="2 3">NGTWSNA01</strain>
    </source>
</reference>
<organism evidence="2 3">
    <name type="scientific">Mycolicibacterium cyprinidarum</name>
    <dbReference type="NCBI Taxonomy" id="2860311"/>
    <lineage>
        <taxon>Bacteria</taxon>
        <taxon>Bacillati</taxon>
        <taxon>Actinomycetota</taxon>
        <taxon>Actinomycetes</taxon>
        <taxon>Mycobacteriales</taxon>
        <taxon>Mycobacteriaceae</taxon>
        <taxon>Mycolicibacterium</taxon>
    </lineage>
</organism>
<gene>
    <name evidence="2" type="ORF">NGTWS1702_13260</name>
</gene>
<keyword evidence="3" id="KW-1185">Reference proteome</keyword>
<dbReference type="EMBL" id="BPRH01001404">
    <property type="protein sequence ID" value="GJF13240.1"/>
    <property type="molecule type" value="Genomic_DNA"/>
</dbReference>
<dbReference type="PANTHER" id="PTHR46623">
    <property type="entry name" value="CARBOXYMETHYLENEBUTENOLIDASE-RELATED"/>
    <property type="match status" value="1"/>
</dbReference>
<feature type="domain" description="Dienelactone hydrolase" evidence="1">
    <location>
        <begin position="20"/>
        <end position="238"/>
    </location>
</feature>
<protein>
    <submittedName>
        <fullName evidence="2">Carboxymethylenebutenolidase</fullName>
    </submittedName>
</protein>
<dbReference type="InterPro" id="IPR051049">
    <property type="entry name" value="Dienelactone_hydrolase-like"/>
</dbReference>
<sequence length="240" mass="25287">MTDIDLSDIAATRAGSQPLHGYLAIPAGEGPWPGVVLIHEIFGLEDVMRRHADRLAGLGYLTLAVDLFSAGGAARCLVSTMTAMIRGRGKAFADIESAREYLLASPDCTGKLGVIGFCMGGGFALLTANAGYDAAAVNYGTLPRDLAGALDGACPIVGSYAGRDPLTPGATRKLNAVLDRAGIEHDVKEYPKAGHAFLNDTEAGPRILRPLFRVAGVGPEPDSAQDAWRRIESYFASYLH</sequence>
<proteinExistence type="predicted"/>
<dbReference type="PANTHER" id="PTHR46623:SF6">
    <property type="entry name" value="ALPHA_BETA-HYDROLASES SUPERFAMILY PROTEIN"/>
    <property type="match status" value="1"/>
</dbReference>
<evidence type="ECO:0000313" key="2">
    <source>
        <dbReference type="EMBL" id="GJF13240.1"/>
    </source>
</evidence>